<accession>A0ABT7XHI8</accession>
<keyword evidence="4" id="KW-1185">Reference proteome</keyword>
<dbReference type="GO" id="GO:0003964">
    <property type="term" value="F:RNA-directed DNA polymerase activity"/>
    <property type="evidence" value="ECO:0007669"/>
    <property type="project" value="UniProtKB-KW"/>
</dbReference>
<dbReference type="EMBL" id="JAUEIQ010000017">
    <property type="protein sequence ID" value="MDN0064880.1"/>
    <property type="molecule type" value="Genomic_DNA"/>
</dbReference>
<dbReference type="InterPro" id="IPR000477">
    <property type="entry name" value="RT_dom"/>
</dbReference>
<dbReference type="RefSeq" id="WP_289836438.1">
    <property type="nucleotide sequence ID" value="NZ_JAUEIQ010000017.1"/>
</dbReference>
<protein>
    <submittedName>
        <fullName evidence="3">RNA-directed DNA polymerase</fullName>
    </submittedName>
</protein>
<reference evidence="3" key="1">
    <citation type="submission" date="2023-06" db="EMBL/GenBank/DDBJ databases">
        <authorList>
            <person name="Zeman M."/>
            <person name="Kubasova T."/>
            <person name="Jahodarova E."/>
            <person name="Nykrynova M."/>
            <person name="Rychlik I."/>
        </authorList>
    </citation>
    <scope>NUCLEOTIDE SEQUENCE</scope>
    <source>
        <strain evidence="3">176_SSukc20</strain>
    </source>
</reference>
<keyword evidence="1" id="KW-0175">Coiled coil</keyword>
<evidence type="ECO:0000313" key="3">
    <source>
        <dbReference type="EMBL" id="MDN0064880.1"/>
    </source>
</evidence>
<proteinExistence type="predicted"/>
<keyword evidence="3" id="KW-0808">Transferase</keyword>
<dbReference type="Pfam" id="PF00078">
    <property type="entry name" value="RVT_1"/>
    <property type="match status" value="1"/>
</dbReference>
<keyword evidence="3" id="KW-0548">Nucleotidyltransferase</keyword>
<evidence type="ECO:0000313" key="4">
    <source>
        <dbReference type="Proteomes" id="UP001168435"/>
    </source>
</evidence>
<evidence type="ECO:0000256" key="1">
    <source>
        <dbReference type="SAM" id="Coils"/>
    </source>
</evidence>
<reference evidence="3" key="2">
    <citation type="submission" date="2024-05" db="EMBL/GenBank/DDBJ databases">
        <title>Identification and characterization of horizontal gene transfer across gut microbiota members of farm animals based on homology search.</title>
        <authorList>
            <person name="Schwarzerova J."/>
            <person name="Nykrynova M."/>
            <person name="Jureckova K."/>
            <person name="Cejkova D."/>
            <person name="Rychlik I."/>
        </authorList>
    </citation>
    <scope>NUCLEOTIDE SEQUENCE</scope>
    <source>
        <strain evidence="3">176_SSukc20</strain>
    </source>
</reference>
<dbReference type="CDD" id="cd01646">
    <property type="entry name" value="RT_Bac_retron_I"/>
    <property type="match status" value="1"/>
</dbReference>
<dbReference type="Proteomes" id="UP001168435">
    <property type="component" value="Unassembled WGS sequence"/>
</dbReference>
<sequence length="369" mass="42074">MNSDERRAARRARRDAKRAANRAKRIERCTLEAVADLDNLYVSANDAASGVRWKASVQRYMGRVMPNIMRSRRDLLTGADFRRGFIEFDLFERGKLRHICSVHFSERVIQKSLSRHALAPAIWPTLTEGCAANVKGRGTEYAIKRMKRQLVAHRRKHGTEGYILQVDFSDYFANIDHDVCKRIIDRTIDDERIKKIMSDQIDAHGARGLGLGSEPNQILAVALPSPIDHLMLSLPGIIASGRYMDDSYCIALDKQTLWGALSRIEAICADLGIIINRKKTRVVKLSRGFVFLKKRFSYGEGGKVVVRPCRSSVTRQRRKLKKQAALVSQSVMTIEQVRQSYQSWRGGMKRIDAYETVRRMDALYKQLFG</sequence>
<evidence type="ECO:0000259" key="2">
    <source>
        <dbReference type="Pfam" id="PF00078"/>
    </source>
</evidence>
<gene>
    <name evidence="3" type="ORF">QVN30_11280</name>
</gene>
<comment type="caution">
    <text evidence="3">The sequence shown here is derived from an EMBL/GenBank/DDBJ whole genome shotgun (WGS) entry which is preliminary data.</text>
</comment>
<dbReference type="InterPro" id="IPR043502">
    <property type="entry name" value="DNA/RNA_pol_sf"/>
</dbReference>
<feature type="domain" description="Reverse transcriptase" evidence="2">
    <location>
        <begin position="94"/>
        <end position="284"/>
    </location>
</feature>
<organism evidence="3 4">
    <name type="scientific">Collinsella ihumii</name>
    <dbReference type="NCBI Taxonomy" id="1720204"/>
    <lineage>
        <taxon>Bacteria</taxon>
        <taxon>Bacillati</taxon>
        <taxon>Actinomycetota</taxon>
        <taxon>Coriobacteriia</taxon>
        <taxon>Coriobacteriales</taxon>
        <taxon>Coriobacteriaceae</taxon>
        <taxon>Collinsella</taxon>
    </lineage>
</organism>
<dbReference type="SUPFAM" id="SSF56672">
    <property type="entry name" value="DNA/RNA polymerases"/>
    <property type="match status" value="1"/>
</dbReference>
<feature type="coiled-coil region" evidence="1">
    <location>
        <begin position="2"/>
        <end position="29"/>
    </location>
</feature>
<name>A0ABT7XHI8_9ACTN</name>
<keyword evidence="3" id="KW-0695">RNA-directed DNA polymerase</keyword>